<dbReference type="Pfam" id="PF09815">
    <property type="entry name" value="XK-related"/>
    <property type="match status" value="1"/>
</dbReference>
<reference evidence="8" key="1">
    <citation type="submission" date="2023-09" db="UniProtKB">
        <authorList>
            <consortium name="Ensembl"/>
        </authorList>
    </citation>
    <scope>IDENTIFICATION</scope>
</reference>
<accession>A0A3B5AP93</accession>
<keyword evidence="9" id="KW-1185">Reference proteome</keyword>
<feature type="transmembrane region" description="Helical" evidence="7">
    <location>
        <begin position="215"/>
        <end position="241"/>
    </location>
</feature>
<feature type="transmembrane region" description="Helical" evidence="7">
    <location>
        <begin position="285"/>
        <end position="305"/>
    </location>
</feature>
<feature type="transmembrane region" description="Helical" evidence="7">
    <location>
        <begin position="191"/>
        <end position="208"/>
    </location>
</feature>
<reference evidence="10" key="2">
    <citation type="submission" date="2025-04" db="UniProtKB">
        <authorList>
            <consortium name="RefSeq"/>
        </authorList>
    </citation>
    <scope>IDENTIFICATION</scope>
</reference>
<dbReference type="OrthoDB" id="6136301at2759"/>
<feature type="transmembrane region" description="Helical" evidence="7">
    <location>
        <begin position="42"/>
        <end position="66"/>
    </location>
</feature>
<keyword evidence="3" id="KW-1003">Cell membrane</keyword>
<dbReference type="InterPro" id="IPR050895">
    <property type="entry name" value="XK-related_scramblase"/>
</dbReference>
<dbReference type="AlphaFoldDB" id="A0A3B5AP93"/>
<gene>
    <name evidence="10" type="primary">LOC103360133</name>
</gene>
<evidence type="ECO:0000256" key="2">
    <source>
        <dbReference type="ARBA" id="ARBA00008789"/>
    </source>
</evidence>
<dbReference type="GO" id="GO:1902742">
    <property type="term" value="P:apoptotic process involved in development"/>
    <property type="evidence" value="ECO:0007669"/>
    <property type="project" value="TreeGrafter"/>
</dbReference>
<evidence type="ECO:0000256" key="5">
    <source>
        <dbReference type="ARBA" id="ARBA00022989"/>
    </source>
</evidence>
<dbReference type="GO" id="GO:0043652">
    <property type="term" value="P:engulfment of apoptotic cell"/>
    <property type="evidence" value="ECO:0007669"/>
    <property type="project" value="TreeGrafter"/>
</dbReference>
<feature type="transmembrane region" description="Helical" evidence="7">
    <location>
        <begin position="256"/>
        <end position="273"/>
    </location>
</feature>
<dbReference type="InterPro" id="IPR018629">
    <property type="entry name" value="XK-rel"/>
</dbReference>
<evidence type="ECO:0000313" key="9">
    <source>
        <dbReference type="Proteomes" id="UP000694891"/>
    </source>
</evidence>
<evidence type="ECO:0000256" key="4">
    <source>
        <dbReference type="ARBA" id="ARBA00022692"/>
    </source>
</evidence>
<dbReference type="Proteomes" id="UP000694891">
    <property type="component" value="Unplaced"/>
</dbReference>
<name>A0A3B5AP93_9TELE</name>
<evidence type="ECO:0000256" key="3">
    <source>
        <dbReference type="ARBA" id="ARBA00022475"/>
    </source>
</evidence>
<feature type="transmembrane region" description="Helical" evidence="7">
    <location>
        <begin position="317"/>
        <end position="339"/>
    </location>
</feature>
<dbReference type="GO" id="GO:0005886">
    <property type="term" value="C:plasma membrane"/>
    <property type="evidence" value="ECO:0007669"/>
    <property type="project" value="UniProtKB-SubCell"/>
</dbReference>
<evidence type="ECO:0000256" key="6">
    <source>
        <dbReference type="ARBA" id="ARBA00023136"/>
    </source>
</evidence>
<keyword evidence="4 7" id="KW-0812">Transmembrane</keyword>
<keyword evidence="6 7" id="KW-0472">Membrane</keyword>
<dbReference type="GeneID" id="103360133"/>
<dbReference type="GO" id="GO:0070782">
    <property type="term" value="P:phosphatidylserine exposure on apoptotic cell surface"/>
    <property type="evidence" value="ECO:0007669"/>
    <property type="project" value="TreeGrafter"/>
</dbReference>
<dbReference type="PANTHER" id="PTHR16024:SF19">
    <property type="entry name" value="XK-RELATED PROTEIN"/>
    <property type="match status" value="1"/>
</dbReference>
<sequence length="390" mass="44875">MSEFKYSRLDFAFTCSGLPLFLMDVVLDALAVVNFYQERAYGSLAVLLVLLLGSSVLVQVYSWLWYSYDNFHMETRVERSLSRNQLGLVHLLQLGIYFRHAGVLETSIKSFCSKNPQGQAVFLSHDLTMLKVFETFSESAPQLVLMLTIRLQEGRLDAVNVLKLVGSALAIAFCVTTYHRSLRSFLPDKQKQLFVSSLVHFLWNLLLISSRLVALALFASVLPCFIFTHFICSWMLLFFFAWRCQTSFMESTGGEWLYRATVGLIWYFDWFGVVDGRTRNKTLLYHSYVLLDISVLCGVWCWRMITDATDAAPPRLHPAVPAACVVAVYIFGLLVKVVYYKCFHPNLRKEELKPDRKDEVDTRMFRMAGVEQEVAHGNKRMRKLAENFYT</sequence>
<evidence type="ECO:0000256" key="7">
    <source>
        <dbReference type="RuleBase" id="RU910716"/>
    </source>
</evidence>
<comment type="subcellular location">
    <subcellularLocation>
        <location evidence="1">Cell membrane</location>
        <topology evidence="1">Multi-pass membrane protein</topology>
    </subcellularLocation>
    <subcellularLocation>
        <location evidence="7">Membrane</location>
        <topology evidence="7">Multi-pass membrane protein</topology>
    </subcellularLocation>
</comment>
<comment type="similarity">
    <text evidence="2 7">Belongs to the XK family.</text>
</comment>
<dbReference type="RefSeq" id="XP_008284019.1">
    <property type="nucleotide sequence ID" value="XM_008285797.1"/>
</dbReference>
<dbReference type="Ensembl" id="ENSSPAT00000019890.1">
    <property type="protein sequence ID" value="ENSSPAP00000019594.1"/>
    <property type="gene ID" value="ENSSPAG00000014784.1"/>
</dbReference>
<dbReference type="GeneTree" id="ENSGT01140000282565"/>
<feature type="transmembrane region" description="Helical" evidence="7">
    <location>
        <begin position="12"/>
        <end position="36"/>
    </location>
</feature>
<feature type="transmembrane region" description="Helical" evidence="7">
    <location>
        <begin position="160"/>
        <end position="179"/>
    </location>
</feature>
<evidence type="ECO:0000256" key="1">
    <source>
        <dbReference type="ARBA" id="ARBA00004651"/>
    </source>
</evidence>
<organism evidence="8">
    <name type="scientific">Stegastes partitus</name>
    <name type="common">bicolor damselfish</name>
    <dbReference type="NCBI Taxonomy" id="144197"/>
    <lineage>
        <taxon>Eukaryota</taxon>
        <taxon>Metazoa</taxon>
        <taxon>Chordata</taxon>
        <taxon>Craniata</taxon>
        <taxon>Vertebrata</taxon>
        <taxon>Euteleostomi</taxon>
        <taxon>Actinopterygii</taxon>
        <taxon>Neopterygii</taxon>
        <taxon>Teleostei</taxon>
        <taxon>Neoteleostei</taxon>
        <taxon>Acanthomorphata</taxon>
        <taxon>Ovalentaria</taxon>
        <taxon>Pomacentridae</taxon>
        <taxon>Stegastes</taxon>
    </lineage>
</organism>
<evidence type="ECO:0000313" key="10">
    <source>
        <dbReference type="RefSeq" id="XP_008284019.1"/>
    </source>
</evidence>
<evidence type="ECO:0000313" key="8">
    <source>
        <dbReference type="Ensembl" id="ENSSPAP00000019594.1"/>
    </source>
</evidence>
<protein>
    <recommendedName>
        <fullName evidence="7">XK-related protein</fullName>
    </recommendedName>
</protein>
<dbReference type="PANTHER" id="PTHR16024">
    <property type="entry name" value="XK-RELATED PROTEIN"/>
    <property type="match status" value="1"/>
</dbReference>
<proteinExistence type="inferred from homology"/>
<keyword evidence="5 7" id="KW-1133">Transmembrane helix</keyword>